<feature type="transmembrane region" description="Helical" evidence="1">
    <location>
        <begin position="12"/>
        <end position="31"/>
    </location>
</feature>
<dbReference type="EMBL" id="SJTG01000004">
    <property type="protein sequence ID" value="TCI08556.1"/>
    <property type="molecule type" value="Genomic_DNA"/>
</dbReference>
<name>A0A4R0YQ67_9GAMM</name>
<gene>
    <name evidence="2" type="ORF">EZM97_28490</name>
</gene>
<evidence type="ECO:0000313" key="3">
    <source>
        <dbReference type="Proteomes" id="UP000291822"/>
    </source>
</evidence>
<dbReference type="RefSeq" id="WP_131152991.1">
    <property type="nucleotide sequence ID" value="NZ_SJTG01000004.1"/>
</dbReference>
<accession>A0A4R0YQ67</accession>
<evidence type="ECO:0000256" key="1">
    <source>
        <dbReference type="SAM" id="Phobius"/>
    </source>
</evidence>
<dbReference type="Proteomes" id="UP000291822">
    <property type="component" value="Unassembled WGS sequence"/>
</dbReference>
<keyword evidence="1" id="KW-0472">Membrane</keyword>
<keyword evidence="1" id="KW-1133">Transmembrane helix</keyword>
<protein>
    <recommendedName>
        <fullName evidence="4">Energy transducer TonB</fullName>
    </recommendedName>
</protein>
<reference evidence="2 3" key="1">
    <citation type="submission" date="2019-02" db="EMBL/GenBank/DDBJ databases">
        <title>Dyella amyloliquefaciens sp. nov., isolated from forest soil.</title>
        <authorList>
            <person name="Gao Z.-H."/>
            <person name="Qiu L.-H."/>
        </authorList>
    </citation>
    <scope>NUCLEOTIDE SEQUENCE [LARGE SCALE GENOMIC DNA]</scope>
    <source>
        <strain evidence="2 3">KACC 12747</strain>
    </source>
</reference>
<keyword evidence="1" id="KW-0812">Transmembrane</keyword>
<proteinExistence type="predicted"/>
<comment type="caution">
    <text evidence="2">The sequence shown here is derived from an EMBL/GenBank/DDBJ whole genome shotgun (WGS) entry which is preliminary data.</text>
</comment>
<sequence length="184" mass="19307">MSTELAAASRRRVLIVALPILVVLGGAAFWLTRPSSDGFRAAMKAAAPAIASSAGGADDNSGSGILLGLAKGAVDERRLVAPAGANAYEFYLSVLQLEPENATAMAGLRDLFEPAADDIERSINDNNLDEAQRELSLLREFDGTNYKLALLGGKLDAQRQIQIREDEAKAAIIQAQAAAAAGQQ</sequence>
<evidence type="ECO:0008006" key="4">
    <source>
        <dbReference type="Google" id="ProtNLM"/>
    </source>
</evidence>
<dbReference type="AlphaFoldDB" id="A0A4R0YQ67"/>
<organism evidence="2 3">
    <name type="scientific">Dyella soli</name>
    <dbReference type="NCBI Taxonomy" id="522319"/>
    <lineage>
        <taxon>Bacteria</taxon>
        <taxon>Pseudomonadati</taxon>
        <taxon>Pseudomonadota</taxon>
        <taxon>Gammaproteobacteria</taxon>
        <taxon>Lysobacterales</taxon>
        <taxon>Rhodanobacteraceae</taxon>
        <taxon>Dyella</taxon>
    </lineage>
</organism>
<keyword evidence="3" id="KW-1185">Reference proteome</keyword>
<evidence type="ECO:0000313" key="2">
    <source>
        <dbReference type="EMBL" id="TCI08556.1"/>
    </source>
</evidence>